<evidence type="ECO:0000256" key="1">
    <source>
        <dbReference type="ARBA" id="ARBA00008857"/>
    </source>
</evidence>
<accession>A0ABT9YQ41</accession>
<evidence type="ECO:0000259" key="7">
    <source>
        <dbReference type="PROSITE" id="PS51900"/>
    </source>
</evidence>
<evidence type="ECO:0000256" key="2">
    <source>
        <dbReference type="ARBA" id="ARBA00022908"/>
    </source>
</evidence>
<evidence type="ECO:0000313" key="9">
    <source>
        <dbReference type="Proteomes" id="UP001223079"/>
    </source>
</evidence>
<gene>
    <name evidence="8" type="ORF">J2S23_000224</name>
</gene>
<evidence type="ECO:0000256" key="4">
    <source>
        <dbReference type="ARBA" id="ARBA00023172"/>
    </source>
</evidence>
<evidence type="ECO:0000313" key="8">
    <source>
        <dbReference type="EMBL" id="MDQ0221692.1"/>
    </source>
</evidence>
<protein>
    <submittedName>
        <fullName evidence="8">Integrase</fullName>
    </submittedName>
</protein>
<dbReference type="PANTHER" id="PTHR30629:SF2">
    <property type="entry name" value="PROPHAGE INTEGRASE INTS-RELATED"/>
    <property type="match status" value="1"/>
</dbReference>
<dbReference type="InterPro" id="IPR002104">
    <property type="entry name" value="Integrase_catalytic"/>
</dbReference>
<evidence type="ECO:0000256" key="5">
    <source>
        <dbReference type="PROSITE-ProRule" id="PRU01248"/>
    </source>
</evidence>
<dbReference type="InterPro" id="IPR010998">
    <property type="entry name" value="Integrase_recombinase_N"/>
</dbReference>
<dbReference type="SUPFAM" id="SSF56349">
    <property type="entry name" value="DNA breaking-rejoining enzymes"/>
    <property type="match status" value="1"/>
</dbReference>
<keyword evidence="2" id="KW-0229">DNA integration</keyword>
<name>A0ABT9YQ41_9STRE</name>
<organism evidence="8 9">
    <name type="scientific">Streptococcus moroccensis</name>
    <dbReference type="NCBI Taxonomy" id="1451356"/>
    <lineage>
        <taxon>Bacteria</taxon>
        <taxon>Bacillati</taxon>
        <taxon>Bacillota</taxon>
        <taxon>Bacilli</taxon>
        <taxon>Lactobacillales</taxon>
        <taxon>Streptococcaceae</taxon>
        <taxon>Streptococcus</taxon>
    </lineage>
</organism>
<feature type="domain" description="Core-binding (CB)" evidence="7">
    <location>
        <begin position="14"/>
        <end position="93"/>
    </location>
</feature>
<dbReference type="EMBL" id="JAUSTM010000002">
    <property type="protein sequence ID" value="MDQ0221692.1"/>
    <property type="molecule type" value="Genomic_DNA"/>
</dbReference>
<dbReference type="Proteomes" id="UP001223079">
    <property type="component" value="Unassembled WGS sequence"/>
</dbReference>
<dbReference type="Pfam" id="PF14659">
    <property type="entry name" value="Phage_int_SAM_3"/>
    <property type="match status" value="1"/>
</dbReference>
<dbReference type="InterPro" id="IPR050808">
    <property type="entry name" value="Phage_Integrase"/>
</dbReference>
<keyword evidence="3 5" id="KW-0238">DNA-binding</keyword>
<dbReference type="Gene3D" id="1.10.443.10">
    <property type="entry name" value="Intergrase catalytic core"/>
    <property type="match status" value="1"/>
</dbReference>
<dbReference type="InterPro" id="IPR004107">
    <property type="entry name" value="Integrase_SAM-like_N"/>
</dbReference>
<dbReference type="CDD" id="cd01189">
    <property type="entry name" value="INT_ICEBs1_C_like"/>
    <property type="match status" value="1"/>
</dbReference>
<dbReference type="PANTHER" id="PTHR30629">
    <property type="entry name" value="PROPHAGE INTEGRASE"/>
    <property type="match status" value="1"/>
</dbReference>
<dbReference type="Gene3D" id="1.10.150.130">
    <property type="match status" value="1"/>
</dbReference>
<proteinExistence type="inferred from homology"/>
<dbReference type="InterPro" id="IPR044068">
    <property type="entry name" value="CB"/>
</dbReference>
<keyword evidence="9" id="KW-1185">Reference proteome</keyword>
<reference evidence="8 9" key="1">
    <citation type="submission" date="2023-07" db="EMBL/GenBank/DDBJ databases">
        <title>Genomic Encyclopedia of Type Strains, Phase IV (KMG-IV): sequencing the most valuable type-strain genomes for metagenomic binning, comparative biology and taxonomic classification.</title>
        <authorList>
            <person name="Goeker M."/>
        </authorList>
    </citation>
    <scope>NUCLEOTIDE SEQUENCE [LARGE SCALE GENOMIC DNA]</scope>
    <source>
        <strain evidence="8 9">DSM 105143</strain>
    </source>
</reference>
<evidence type="ECO:0000259" key="6">
    <source>
        <dbReference type="PROSITE" id="PS51898"/>
    </source>
</evidence>
<dbReference type="PROSITE" id="PS51898">
    <property type="entry name" value="TYR_RECOMBINASE"/>
    <property type="match status" value="1"/>
</dbReference>
<dbReference type="InterPro" id="IPR013762">
    <property type="entry name" value="Integrase-like_cat_sf"/>
</dbReference>
<feature type="domain" description="Tyr recombinase" evidence="6">
    <location>
        <begin position="117"/>
        <end position="304"/>
    </location>
</feature>
<dbReference type="InterPro" id="IPR011010">
    <property type="entry name" value="DNA_brk_join_enz"/>
</dbReference>
<dbReference type="PROSITE" id="PS51900">
    <property type="entry name" value="CB"/>
    <property type="match status" value="1"/>
</dbReference>
<evidence type="ECO:0000256" key="3">
    <source>
        <dbReference type="ARBA" id="ARBA00023125"/>
    </source>
</evidence>
<sequence>MLLQEEIEKPKSEMTFRELTDKWLKDYERDVVESTYIKTERNLKNHILPSIGDRQIAAITPLELQNHVNEWVRKIKYGGKLLGLVRNIYRYAIRFEYVESSPAESLSAPKIKREINSKKKFWNKDELQKFMELVEETEDIKKIALFRVLAFTGVRIGELQALTWDDFYDGTLNINKAVSRGHTGLEISTTKNKSSERLISLDGKTEAILNDLKKQCPKSKLIFGNSQGGIMPPPLPRKWLLSIIKNSDLELITIHGFRHTHASLIFDAGMTLKQAQYRLGHSDLKTTMNVYTHITQKAVDDIADKLSNYLDF</sequence>
<comment type="similarity">
    <text evidence="1">Belongs to the 'phage' integrase family.</text>
</comment>
<comment type="caution">
    <text evidence="8">The sequence shown here is derived from an EMBL/GenBank/DDBJ whole genome shotgun (WGS) entry which is preliminary data.</text>
</comment>
<dbReference type="Pfam" id="PF00589">
    <property type="entry name" value="Phage_integrase"/>
    <property type="match status" value="1"/>
</dbReference>
<keyword evidence="4" id="KW-0233">DNA recombination</keyword>